<dbReference type="Pfam" id="PF00924">
    <property type="entry name" value="MS_channel_2nd"/>
    <property type="match status" value="1"/>
</dbReference>
<dbReference type="InterPro" id="IPR030192">
    <property type="entry name" value="YbdG"/>
</dbReference>
<keyword evidence="3 5" id="KW-1133">Transmembrane helix</keyword>
<evidence type="ECO:0000256" key="4">
    <source>
        <dbReference type="ARBA" id="ARBA00023136"/>
    </source>
</evidence>
<dbReference type="EMBL" id="JBELPZ010000007">
    <property type="protein sequence ID" value="MFL9844445.1"/>
    <property type="molecule type" value="Genomic_DNA"/>
</dbReference>
<protein>
    <submittedName>
        <fullName evidence="7">Mechanosensitive ion channel domain-containing protein</fullName>
    </submittedName>
</protein>
<feature type="domain" description="Mechanosensitive ion channel MscS" evidence="6">
    <location>
        <begin position="189"/>
        <end position="257"/>
    </location>
</feature>
<evidence type="ECO:0000256" key="2">
    <source>
        <dbReference type="ARBA" id="ARBA00022692"/>
    </source>
</evidence>
<evidence type="ECO:0000259" key="6">
    <source>
        <dbReference type="Pfam" id="PF00924"/>
    </source>
</evidence>
<comment type="caution">
    <text evidence="7">The sequence shown here is derived from an EMBL/GenBank/DDBJ whole genome shotgun (WGS) entry which is preliminary data.</text>
</comment>
<dbReference type="InterPro" id="IPR010920">
    <property type="entry name" value="LSM_dom_sf"/>
</dbReference>
<feature type="transmembrane region" description="Helical" evidence="5">
    <location>
        <begin position="171"/>
        <end position="187"/>
    </location>
</feature>
<accession>A0ABW8YZ62</accession>
<organism evidence="7 8">
    <name type="scientific">Flavobacterium rhizosphaerae</name>
    <dbReference type="NCBI Taxonomy" id="3163298"/>
    <lineage>
        <taxon>Bacteria</taxon>
        <taxon>Pseudomonadati</taxon>
        <taxon>Bacteroidota</taxon>
        <taxon>Flavobacteriia</taxon>
        <taxon>Flavobacteriales</taxon>
        <taxon>Flavobacteriaceae</taxon>
        <taxon>Flavobacterium</taxon>
    </lineage>
</organism>
<reference evidence="7 8" key="1">
    <citation type="submission" date="2024-06" db="EMBL/GenBank/DDBJ databases">
        <authorList>
            <person name="Kaempfer P."/>
            <person name="Viver T."/>
        </authorList>
    </citation>
    <scope>NUCLEOTIDE SEQUENCE [LARGE SCALE GENOMIC DNA]</scope>
    <source>
        <strain evidence="7 8">ST-119</strain>
    </source>
</reference>
<dbReference type="PANTHER" id="PTHR30414">
    <property type="entry name" value="MINICONDUCTANCE MECHANOSENSITIVE CHANNEL YBDG"/>
    <property type="match status" value="1"/>
</dbReference>
<dbReference type="InterPro" id="IPR006685">
    <property type="entry name" value="MscS_channel_2nd"/>
</dbReference>
<comment type="subcellular location">
    <subcellularLocation>
        <location evidence="1">Membrane</location>
    </subcellularLocation>
</comment>
<feature type="transmembrane region" description="Helical" evidence="5">
    <location>
        <begin position="144"/>
        <end position="165"/>
    </location>
</feature>
<keyword evidence="8" id="KW-1185">Reference proteome</keyword>
<dbReference type="SUPFAM" id="SSF50182">
    <property type="entry name" value="Sm-like ribonucleoproteins"/>
    <property type="match status" value="1"/>
</dbReference>
<proteinExistence type="predicted"/>
<evidence type="ECO:0000256" key="3">
    <source>
        <dbReference type="ARBA" id="ARBA00022989"/>
    </source>
</evidence>
<dbReference type="Proteomes" id="UP001629156">
    <property type="component" value="Unassembled WGS sequence"/>
</dbReference>
<keyword evidence="2 5" id="KW-0812">Transmembrane</keyword>
<feature type="transmembrane region" description="Helical" evidence="5">
    <location>
        <begin position="20"/>
        <end position="40"/>
    </location>
</feature>
<evidence type="ECO:0000256" key="5">
    <source>
        <dbReference type="SAM" id="Phobius"/>
    </source>
</evidence>
<evidence type="ECO:0000313" key="7">
    <source>
        <dbReference type="EMBL" id="MFL9844445.1"/>
    </source>
</evidence>
<dbReference type="InterPro" id="IPR023408">
    <property type="entry name" value="MscS_beta-dom_sf"/>
</dbReference>
<evidence type="ECO:0000313" key="8">
    <source>
        <dbReference type="Proteomes" id="UP001629156"/>
    </source>
</evidence>
<feature type="transmembrane region" description="Helical" evidence="5">
    <location>
        <begin position="76"/>
        <end position="96"/>
    </location>
</feature>
<keyword evidence="4 5" id="KW-0472">Membrane</keyword>
<name>A0ABW8YZ62_9FLAO</name>
<evidence type="ECO:0000256" key="1">
    <source>
        <dbReference type="ARBA" id="ARBA00004370"/>
    </source>
</evidence>
<dbReference type="Gene3D" id="2.30.30.60">
    <property type="match status" value="1"/>
</dbReference>
<dbReference type="PANTHER" id="PTHR30414:SF0">
    <property type="entry name" value="MINICONDUCTANCE MECHANOSENSITIVE CHANNEL YBDG"/>
    <property type="match status" value="1"/>
</dbReference>
<sequence length="417" mass="47789">MEVFNWGYTLFKDLNFSNDAALYANLAINIAEVIIIAYVLDFLSKKLFVFAFGIFAQRTKTSFDDILIQNKASKHIAHLIPVLFVFEVIPIIFHDFKRLEALFQKGLTIFIIILMLWLVRSVFNSVKDYLKLQPAYNDKPIDSYIQVIMIILWILGGMAIIMVIFNVKATALLGTLGAVSAIILLIFKDTILGLVASIQVSVNDMVRIGDWITMEKYGADGDVIEINLATVKVRNFDNTTTTLPTYSLISDSFKNWRGMVNSGGRRIKRYILIKNNSVHFVSPEELKEYKKIQMLTSYIEHRQADIDKYNSQAKADKSIPLNGRNLTNLGLFRKYVNEYIQTHPAINKEMTIMCRHLQPTEKGIPVEIYAFTSDKRWVNYEYIMADIFDHIIAAVPYFGLEIFELPSVGKKFVETEN</sequence>
<dbReference type="RefSeq" id="WP_408084696.1">
    <property type="nucleotide sequence ID" value="NZ_JBELPZ010000007.1"/>
</dbReference>
<feature type="transmembrane region" description="Helical" evidence="5">
    <location>
        <begin position="102"/>
        <end position="123"/>
    </location>
</feature>
<gene>
    <name evidence="7" type="ORF">ABS766_08440</name>
</gene>